<dbReference type="Pfam" id="PF05746">
    <property type="entry name" value="DALR_1"/>
    <property type="match status" value="1"/>
</dbReference>
<dbReference type="PANTHER" id="PTHR11956">
    <property type="entry name" value="ARGINYL-TRNA SYNTHETASE"/>
    <property type="match status" value="1"/>
</dbReference>
<dbReference type="SUPFAM" id="SSF52374">
    <property type="entry name" value="Nucleotidylyl transferase"/>
    <property type="match status" value="1"/>
</dbReference>
<dbReference type="Gene3D" id="3.30.1360.70">
    <property type="entry name" value="Arginyl tRNA synthetase N-terminal domain"/>
    <property type="match status" value="1"/>
</dbReference>
<dbReference type="InterPro" id="IPR035684">
    <property type="entry name" value="ArgRS_core"/>
</dbReference>
<dbReference type="SMART" id="SM00836">
    <property type="entry name" value="DALR_1"/>
    <property type="match status" value="1"/>
</dbReference>
<feature type="domain" description="DALR anticodon binding" evidence="10">
    <location>
        <begin position="427"/>
        <end position="543"/>
    </location>
</feature>
<dbReference type="SUPFAM" id="SSF47323">
    <property type="entry name" value="Anticodon-binding domain of a subclass of class I aminoacyl-tRNA synthetases"/>
    <property type="match status" value="1"/>
</dbReference>
<keyword evidence="3 9" id="KW-0436">Ligase</keyword>
<dbReference type="GO" id="GO:0005739">
    <property type="term" value="C:mitochondrion"/>
    <property type="evidence" value="ECO:0007669"/>
    <property type="project" value="TreeGrafter"/>
</dbReference>
<proteinExistence type="inferred from homology"/>
<dbReference type="GO" id="GO:0032543">
    <property type="term" value="P:mitochondrial translation"/>
    <property type="evidence" value="ECO:0007669"/>
    <property type="project" value="TreeGrafter"/>
</dbReference>
<evidence type="ECO:0000256" key="9">
    <source>
        <dbReference type="RuleBase" id="RU363038"/>
    </source>
</evidence>
<comment type="similarity">
    <text evidence="1 9">Belongs to the class-I aminoacyl-tRNA synthetase family.</text>
</comment>
<keyword evidence="5 9" id="KW-0067">ATP-binding</keyword>
<evidence type="ECO:0000256" key="2">
    <source>
        <dbReference type="ARBA" id="ARBA00012837"/>
    </source>
</evidence>
<evidence type="ECO:0000256" key="8">
    <source>
        <dbReference type="ARBA" id="ARBA00049339"/>
    </source>
</evidence>
<dbReference type="GO" id="GO:0004814">
    <property type="term" value="F:arginine-tRNA ligase activity"/>
    <property type="evidence" value="ECO:0007669"/>
    <property type="project" value="UniProtKB-EC"/>
</dbReference>
<dbReference type="PANTHER" id="PTHR11956:SF11">
    <property type="entry name" value="ARGININE--TRNA LIGASE, MITOCHONDRIAL-RELATED"/>
    <property type="match status" value="1"/>
</dbReference>
<dbReference type="InterPro" id="IPR036695">
    <property type="entry name" value="Arg-tRNA-synth_N_sf"/>
</dbReference>
<name>A0A9P5NKJ6_GYMJU</name>
<dbReference type="EMBL" id="JADNYJ010000081">
    <property type="protein sequence ID" value="KAF8889175.1"/>
    <property type="molecule type" value="Genomic_DNA"/>
</dbReference>
<dbReference type="InterPro" id="IPR009080">
    <property type="entry name" value="tRNAsynth_Ia_anticodon-bd"/>
</dbReference>
<evidence type="ECO:0000256" key="6">
    <source>
        <dbReference type="ARBA" id="ARBA00022917"/>
    </source>
</evidence>
<protein>
    <recommendedName>
        <fullName evidence="2">arginine--tRNA ligase</fullName>
        <ecNumber evidence="2">6.1.1.19</ecNumber>
    </recommendedName>
</protein>
<evidence type="ECO:0000256" key="7">
    <source>
        <dbReference type="ARBA" id="ARBA00023146"/>
    </source>
</evidence>
<dbReference type="Gene3D" id="3.40.50.620">
    <property type="entry name" value="HUPs"/>
    <property type="match status" value="1"/>
</dbReference>
<dbReference type="FunFam" id="3.40.50.620:FF:000058">
    <property type="entry name" value="Mitochondrial arginyl-tRNA synthetase"/>
    <property type="match status" value="1"/>
</dbReference>
<dbReference type="GO" id="GO:0005524">
    <property type="term" value="F:ATP binding"/>
    <property type="evidence" value="ECO:0007669"/>
    <property type="project" value="UniProtKB-KW"/>
</dbReference>
<dbReference type="OrthoDB" id="68056at2759"/>
<evidence type="ECO:0000256" key="5">
    <source>
        <dbReference type="ARBA" id="ARBA00022840"/>
    </source>
</evidence>
<dbReference type="Proteomes" id="UP000724874">
    <property type="component" value="Unassembled WGS sequence"/>
</dbReference>
<evidence type="ECO:0000313" key="11">
    <source>
        <dbReference type="EMBL" id="KAF8889175.1"/>
    </source>
</evidence>
<organism evidence="11 12">
    <name type="scientific">Gymnopilus junonius</name>
    <name type="common">Spectacular rustgill mushroom</name>
    <name type="synonym">Gymnopilus spectabilis subsp. junonius</name>
    <dbReference type="NCBI Taxonomy" id="109634"/>
    <lineage>
        <taxon>Eukaryota</taxon>
        <taxon>Fungi</taxon>
        <taxon>Dikarya</taxon>
        <taxon>Basidiomycota</taxon>
        <taxon>Agaricomycotina</taxon>
        <taxon>Agaricomycetes</taxon>
        <taxon>Agaricomycetidae</taxon>
        <taxon>Agaricales</taxon>
        <taxon>Agaricineae</taxon>
        <taxon>Hymenogastraceae</taxon>
        <taxon>Gymnopilus</taxon>
    </lineage>
</organism>
<evidence type="ECO:0000313" key="12">
    <source>
        <dbReference type="Proteomes" id="UP000724874"/>
    </source>
</evidence>
<keyword evidence="7 9" id="KW-0030">Aminoacyl-tRNA synthetase</keyword>
<evidence type="ECO:0000259" key="10">
    <source>
        <dbReference type="SMART" id="SM00836"/>
    </source>
</evidence>
<gene>
    <name evidence="11" type="ORF">CPB84DRAFT_1816477</name>
</gene>
<comment type="catalytic activity">
    <reaction evidence="8">
        <text>tRNA(Arg) + L-arginine + ATP = L-arginyl-tRNA(Arg) + AMP + diphosphate</text>
        <dbReference type="Rhea" id="RHEA:20301"/>
        <dbReference type="Rhea" id="RHEA-COMP:9658"/>
        <dbReference type="Rhea" id="RHEA-COMP:9673"/>
        <dbReference type="ChEBI" id="CHEBI:30616"/>
        <dbReference type="ChEBI" id="CHEBI:32682"/>
        <dbReference type="ChEBI" id="CHEBI:33019"/>
        <dbReference type="ChEBI" id="CHEBI:78442"/>
        <dbReference type="ChEBI" id="CHEBI:78513"/>
        <dbReference type="ChEBI" id="CHEBI:456215"/>
        <dbReference type="EC" id="6.1.1.19"/>
    </reaction>
</comment>
<keyword evidence="4 9" id="KW-0547">Nucleotide-binding</keyword>
<dbReference type="GO" id="GO:0006420">
    <property type="term" value="P:arginyl-tRNA aminoacylation"/>
    <property type="evidence" value="ECO:0007669"/>
    <property type="project" value="InterPro"/>
</dbReference>
<dbReference type="InterPro" id="IPR008909">
    <property type="entry name" value="DALR_anticod-bd"/>
</dbReference>
<keyword evidence="6 9" id="KW-0648">Protein biosynthesis</keyword>
<dbReference type="InterPro" id="IPR014729">
    <property type="entry name" value="Rossmann-like_a/b/a_fold"/>
</dbReference>
<reference evidence="11" key="1">
    <citation type="submission" date="2020-11" db="EMBL/GenBank/DDBJ databases">
        <authorList>
            <consortium name="DOE Joint Genome Institute"/>
            <person name="Ahrendt S."/>
            <person name="Riley R."/>
            <person name="Andreopoulos W."/>
            <person name="LaButti K."/>
            <person name="Pangilinan J."/>
            <person name="Ruiz-duenas F.J."/>
            <person name="Barrasa J.M."/>
            <person name="Sanchez-Garcia M."/>
            <person name="Camarero S."/>
            <person name="Miyauchi S."/>
            <person name="Serrano A."/>
            <person name="Linde D."/>
            <person name="Babiker R."/>
            <person name="Drula E."/>
            <person name="Ayuso-Fernandez I."/>
            <person name="Pacheco R."/>
            <person name="Padilla G."/>
            <person name="Ferreira P."/>
            <person name="Barriuso J."/>
            <person name="Kellner H."/>
            <person name="Castanera R."/>
            <person name="Alfaro M."/>
            <person name="Ramirez L."/>
            <person name="Pisabarro A.G."/>
            <person name="Kuo A."/>
            <person name="Tritt A."/>
            <person name="Lipzen A."/>
            <person name="He G."/>
            <person name="Yan M."/>
            <person name="Ng V."/>
            <person name="Cullen D."/>
            <person name="Martin F."/>
            <person name="Rosso M.-N."/>
            <person name="Henrissat B."/>
            <person name="Hibbett D."/>
            <person name="Martinez A.T."/>
            <person name="Grigoriev I.V."/>
        </authorList>
    </citation>
    <scope>NUCLEOTIDE SEQUENCE</scope>
    <source>
        <strain evidence="11">AH 44721</strain>
    </source>
</reference>
<dbReference type="NCBIfam" id="TIGR00456">
    <property type="entry name" value="argS"/>
    <property type="match status" value="1"/>
</dbReference>
<comment type="caution">
    <text evidence="11">The sequence shown here is derived from an EMBL/GenBank/DDBJ whole genome shotgun (WGS) entry which is preliminary data.</text>
</comment>
<accession>A0A9P5NKJ6</accession>
<dbReference type="AlphaFoldDB" id="A0A9P5NKJ6"/>
<dbReference type="PRINTS" id="PR01038">
    <property type="entry name" value="TRNASYNTHARG"/>
</dbReference>
<dbReference type="EC" id="6.1.1.19" evidence="2"/>
<evidence type="ECO:0000256" key="1">
    <source>
        <dbReference type="ARBA" id="ARBA00005594"/>
    </source>
</evidence>
<dbReference type="Pfam" id="PF00750">
    <property type="entry name" value="tRNA-synt_1d"/>
    <property type="match status" value="1"/>
</dbReference>
<keyword evidence="12" id="KW-1185">Reference proteome</keyword>
<sequence length="543" mass="61436">MSQLPILPDTNPSRAVLDSFRISIAKRLSETLPLTLEQAFAGVDYGKKGEDFTVALPRFRLPGKVAEIAATVLEGFQPDEWIESIVIDRSFLHFRVNTTNMIFQVLNQVDALTHLTPSGQPEYGSNNFGKGKRVVIEYSSPNIVKEFHLGHLRSTIIGAFLANLYKACGWEFGMVATGYEKYGSQAEFDQDPIMHLYNVYVKVTKDLETDPKVKVEAARWFKRMEDGDEDVLKKWRGWRETSLEKYQEAYDQLNIKFDVYTGESNVSKESMDKAFAQLEDMGLISDRDFAKEVDLNKWNLKAPIVRKTDGTSTYLTRDIGGAIERYEQYKFDKMIYVVGAAQDFHLAQVFKVLERMGFPWAKNLLHINYGMVQGMSTRKGTAVFLDQIIKKAGNVMHEQMKKNNEKYAVIQDPQATSLEIGITGIKIQDMAAKRFNPQLLPLPPTSQIATHTLAQYPNAREIAFLLGTYPDVVNVALKTHEPSGVVTFAFKLAHAISTAWDRVIVKGEEDVEKASAKMFLYECAKEVLAAAMHLLSIRPLERM</sequence>
<evidence type="ECO:0000256" key="3">
    <source>
        <dbReference type="ARBA" id="ARBA00022598"/>
    </source>
</evidence>
<dbReference type="InterPro" id="IPR001278">
    <property type="entry name" value="Arg-tRNA-ligase"/>
</dbReference>
<evidence type="ECO:0000256" key="4">
    <source>
        <dbReference type="ARBA" id="ARBA00022741"/>
    </source>
</evidence>